<evidence type="ECO:0000313" key="3">
    <source>
        <dbReference type="EMBL" id="ADG31264.1"/>
    </source>
</evidence>
<name>D5X2B8_THIK1</name>
<feature type="domain" description="YCII-related" evidence="2">
    <location>
        <begin position="1"/>
        <end position="88"/>
    </location>
</feature>
<dbReference type="HOGENOM" id="CLU_110355_3_3_4"/>
<organism evidence="3">
    <name type="scientific">Thiomonas intermedia (strain K12)</name>
    <name type="common">Thiobacillus intermedius</name>
    <dbReference type="NCBI Taxonomy" id="75379"/>
    <lineage>
        <taxon>Bacteria</taxon>
        <taxon>Pseudomonadati</taxon>
        <taxon>Pseudomonadota</taxon>
        <taxon>Betaproteobacteria</taxon>
        <taxon>Burkholderiales</taxon>
        <taxon>Thiomonas</taxon>
    </lineage>
</organism>
<dbReference type="InterPro" id="IPR011008">
    <property type="entry name" value="Dimeric_a/b-barrel"/>
</dbReference>
<comment type="similarity">
    <text evidence="1">Belongs to the YciI family.</text>
</comment>
<dbReference type="eggNOG" id="COG2350">
    <property type="taxonomic scope" value="Bacteria"/>
</dbReference>
<dbReference type="EMBL" id="CP002021">
    <property type="protein sequence ID" value="ADG31264.1"/>
    <property type="molecule type" value="Genomic_DNA"/>
</dbReference>
<dbReference type="KEGG" id="tin:Tint_1900"/>
<gene>
    <name evidence="3" type="ordered locus">Tint_1900</name>
</gene>
<dbReference type="AlphaFoldDB" id="D5X2B8"/>
<dbReference type="Gene3D" id="3.30.70.1060">
    <property type="entry name" value="Dimeric alpha+beta barrel"/>
    <property type="match status" value="1"/>
</dbReference>
<protein>
    <submittedName>
        <fullName evidence="3">YCII-related protein</fullName>
    </submittedName>
</protein>
<dbReference type="BioCyc" id="TINT75379:TINT_RS09535-MONOMER"/>
<dbReference type="InterPro" id="IPR005545">
    <property type="entry name" value="YCII"/>
</dbReference>
<accession>D5X2B8</accession>
<reference evidence="3" key="1">
    <citation type="submission" date="2010-04" db="EMBL/GenBank/DDBJ databases">
        <title>Complete sequence of Thiomonas intermedia K12.</title>
        <authorList>
            <consortium name="US DOE Joint Genome Institute"/>
            <person name="Lucas S."/>
            <person name="Copeland A."/>
            <person name="Lapidus A."/>
            <person name="Cheng J.-F."/>
            <person name="Bruce D."/>
            <person name="Goodwin L."/>
            <person name="Pitluck S."/>
            <person name="Davenport K."/>
            <person name="Detter J.C."/>
            <person name="Han C."/>
            <person name="Tapia R."/>
            <person name="Land M."/>
            <person name="Hauser L."/>
            <person name="Kyrpides N."/>
            <person name="Ovchinnikova G."/>
            <person name="Kerfeld C.A."/>
            <person name="Cannon G.C."/>
            <person name="Heinhorst S."/>
            <person name="Woyke T."/>
        </authorList>
    </citation>
    <scope>NUCLEOTIDE SEQUENCE [LARGE SCALE GENOMIC DNA]</scope>
    <source>
        <strain evidence="3">K12</strain>
    </source>
</reference>
<evidence type="ECO:0000259" key="2">
    <source>
        <dbReference type="Pfam" id="PF03795"/>
    </source>
</evidence>
<proteinExistence type="inferred from homology"/>
<evidence type="ECO:0000256" key="1">
    <source>
        <dbReference type="ARBA" id="ARBA00007689"/>
    </source>
</evidence>
<sequence length="98" mass="10883">MRFAVIFHDKPGEGALRAELLAKHLDWLDRNSAHVLVAGSLRTEPDAVPQGGMWVVEAPTKEDVVGLIESDPFFTSGLRASYELLHWSKAFPDRIVSI</sequence>
<dbReference type="Pfam" id="PF03795">
    <property type="entry name" value="YCII"/>
    <property type="match status" value="1"/>
</dbReference>
<dbReference type="SUPFAM" id="SSF54909">
    <property type="entry name" value="Dimeric alpha+beta barrel"/>
    <property type="match status" value="1"/>
</dbReference>